<keyword evidence="4" id="KW-1185">Reference proteome</keyword>
<feature type="domain" description="Glycosyl transferase family 1" evidence="2">
    <location>
        <begin position="300"/>
        <end position="463"/>
    </location>
</feature>
<dbReference type="Gene3D" id="3.40.50.2000">
    <property type="entry name" value="Glycogen Phosphorylase B"/>
    <property type="match status" value="1"/>
</dbReference>
<dbReference type="Proteomes" id="UP000256486">
    <property type="component" value="Unassembled WGS sequence"/>
</dbReference>
<protein>
    <recommendedName>
        <fullName evidence="2">Glycosyl transferase family 1 domain-containing protein</fullName>
    </recommendedName>
</protein>
<gene>
    <name evidence="3" type="ORF">B7R54_03805</name>
</gene>
<proteinExistence type="predicted"/>
<evidence type="ECO:0000313" key="3">
    <source>
        <dbReference type="EMBL" id="RFA08444.1"/>
    </source>
</evidence>
<accession>A0A3E0VEU6</accession>
<evidence type="ECO:0000259" key="2">
    <source>
        <dbReference type="Pfam" id="PF00534"/>
    </source>
</evidence>
<name>A0A3E0VEU6_9MICO</name>
<sequence>MSTSALLDRLRALSDVLGVPAPPSGEKVTVAQSLDAIAPLLGTATDRLWLAQATVLAEFPEAPAFEEFRRAARLDGVRKALDAVVARASRPFAPNRNVTVRIARQKVLVDVHHTARTGLATGIQRVVRQTIVEWSARHDIELVGWDARFLGLRTLSAPERQNALYGSVPNIPHVRNRVLTIPFESTYILPELAIENDRTSRISCLAEFSGNATRAIGFDCVPLTSSETVGDGMSAAFAKNLAAIAHFDRLSTISEAAAIEYRGWRRMLSGAGLRGPVIDSLLLPSVAEDVAADDFALARAELLRGDAPLVVVVGSHEPRKNHLAVLYAAERLWQEDVGFQLVFIGGNGWHGDEFKAELARLQEAGRPVRAISAISDPLLWSAYRLARLTVFPSLNEGFGLPVGESLSAGTPVVTSGFGSMKEIAGGGGAIFVDPRDDDDVLRGIRAGLVDDALHARLAAEARELPLRGWAEYADELWSYFGEPTALTVAPQNG</sequence>
<dbReference type="PANTHER" id="PTHR46401:SF2">
    <property type="entry name" value="GLYCOSYLTRANSFERASE WBBK-RELATED"/>
    <property type="match status" value="1"/>
</dbReference>
<dbReference type="Pfam" id="PF00534">
    <property type="entry name" value="Glycos_transf_1"/>
    <property type="match status" value="1"/>
</dbReference>
<evidence type="ECO:0000256" key="1">
    <source>
        <dbReference type="ARBA" id="ARBA00022679"/>
    </source>
</evidence>
<dbReference type="RefSeq" id="WP_116413851.1">
    <property type="nucleotide sequence ID" value="NZ_NBWZ01000001.1"/>
</dbReference>
<organism evidence="3 4">
    <name type="scientific">Subtercola boreus</name>
    <dbReference type="NCBI Taxonomy" id="120213"/>
    <lineage>
        <taxon>Bacteria</taxon>
        <taxon>Bacillati</taxon>
        <taxon>Actinomycetota</taxon>
        <taxon>Actinomycetes</taxon>
        <taxon>Micrococcales</taxon>
        <taxon>Microbacteriaceae</taxon>
        <taxon>Subtercola</taxon>
    </lineage>
</organism>
<dbReference type="InterPro" id="IPR001296">
    <property type="entry name" value="Glyco_trans_1"/>
</dbReference>
<dbReference type="SUPFAM" id="SSF53756">
    <property type="entry name" value="UDP-Glycosyltransferase/glycogen phosphorylase"/>
    <property type="match status" value="1"/>
</dbReference>
<comment type="caution">
    <text evidence="3">The sequence shown here is derived from an EMBL/GenBank/DDBJ whole genome shotgun (WGS) entry which is preliminary data.</text>
</comment>
<dbReference type="PANTHER" id="PTHR46401">
    <property type="entry name" value="GLYCOSYLTRANSFERASE WBBK-RELATED"/>
    <property type="match status" value="1"/>
</dbReference>
<dbReference type="AlphaFoldDB" id="A0A3E0VEU6"/>
<dbReference type="GO" id="GO:0016757">
    <property type="term" value="F:glycosyltransferase activity"/>
    <property type="evidence" value="ECO:0007669"/>
    <property type="project" value="InterPro"/>
</dbReference>
<dbReference type="EMBL" id="NBWZ01000001">
    <property type="protein sequence ID" value="RFA08444.1"/>
    <property type="molecule type" value="Genomic_DNA"/>
</dbReference>
<dbReference type="OrthoDB" id="9801609at2"/>
<reference evidence="3 4" key="1">
    <citation type="submission" date="2017-04" db="EMBL/GenBank/DDBJ databases">
        <title>Comparative genome analysis of Subtercola boreus.</title>
        <authorList>
            <person name="Cho Y.-J."/>
            <person name="Cho A."/>
            <person name="Kim O.-S."/>
            <person name="Lee J.-I."/>
        </authorList>
    </citation>
    <scope>NUCLEOTIDE SEQUENCE [LARGE SCALE GENOMIC DNA]</scope>
    <source>
        <strain evidence="3 4">K300</strain>
    </source>
</reference>
<evidence type="ECO:0000313" key="4">
    <source>
        <dbReference type="Proteomes" id="UP000256486"/>
    </source>
</evidence>
<keyword evidence="1" id="KW-0808">Transferase</keyword>